<sequence>MVFAPRKAGVTHETFKERYEQHMRMIANLCGDASPVSHKRWYLSHDSITDNPILLSGGADQTRYSAVVVMEFENEAAWGRFYSALSTDEAKAKIDADEAGFWERDGMKVMVVEGNSSWGS</sequence>
<protein>
    <submittedName>
        <fullName evidence="1">Uncharacterized protein</fullName>
    </submittedName>
</protein>
<proteinExistence type="predicted"/>
<reference evidence="1" key="1">
    <citation type="submission" date="2023-07" db="EMBL/GenBank/DDBJ databases">
        <title>Black Yeasts Isolated from many extreme environments.</title>
        <authorList>
            <person name="Coleine C."/>
            <person name="Stajich J.E."/>
            <person name="Selbmann L."/>
        </authorList>
    </citation>
    <scope>NUCLEOTIDE SEQUENCE</scope>
    <source>
        <strain evidence="1">CCFEE 5714</strain>
    </source>
</reference>
<accession>A0ACC3M8D4</accession>
<dbReference type="EMBL" id="JAUTXU010000596">
    <property type="protein sequence ID" value="KAK3677839.1"/>
    <property type="molecule type" value="Genomic_DNA"/>
</dbReference>
<dbReference type="Proteomes" id="UP001281147">
    <property type="component" value="Unassembled WGS sequence"/>
</dbReference>
<keyword evidence="2" id="KW-1185">Reference proteome</keyword>
<comment type="caution">
    <text evidence="1">The sequence shown here is derived from an EMBL/GenBank/DDBJ whole genome shotgun (WGS) entry which is preliminary data.</text>
</comment>
<evidence type="ECO:0000313" key="2">
    <source>
        <dbReference type="Proteomes" id="UP001281147"/>
    </source>
</evidence>
<evidence type="ECO:0000313" key="1">
    <source>
        <dbReference type="EMBL" id="KAK3677839.1"/>
    </source>
</evidence>
<gene>
    <name evidence="1" type="ORF">LTR37_021511</name>
</gene>
<name>A0ACC3M8D4_9PEZI</name>
<organism evidence="1 2">
    <name type="scientific">Vermiconidia calcicola</name>
    <dbReference type="NCBI Taxonomy" id="1690605"/>
    <lineage>
        <taxon>Eukaryota</taxon>
        <taxon>Fungi</taxon>
        <taxon>Dikarya</taxon>
        <taxon>Ascomycota</taxon>
        <taxon>Pezizomycotina</taxon>
        <taxon>Dothideomycetes</taxon>
        <taxon>Dothideomycetidae</taxon>
        <taxon>Mycosphaerellales</taxon>
        <taxon>Extremaceae</taxon>
        <taxon>Vermiconidia</taxon>
    </lineage>
</organism>